<dbReference type="Gene3D" id="3.40.190.10">
    <property type="entry name" value="Periplasmic binding protein-like II"/>
    <property type="match status" value="2"/>
</dbReference>
<dbReference type="Proteomes" id="UP000179344">
    <property type="component" value="Unassembled WGS sequence"/>
</dbReference>
<dbReference type="EMBL" id="MFST01000125">
    <property type="protein sequence ID" value="OGI43233.1"/>
    <property type="molecule type" value="Genomic_DNA"/>
</dbReference>
<evidence type="ECO:0000313" key="2">
    <source>
        <dbReference type="EMBL" id="OGI43233.1"/>
    </source>
</evidence>
<accession>A0A1F6TDL3</accession>
<name>A0A1F6TDL3_9PROT</name>
<comment type="caution">
    <text evidence="2">The sequence shown here is derived from an EMBL/GenBank/DDBJ whole genome shotgun (WGS) entry which is preliminary data.</text>
</comment>
<feature type="domain" description="SsuA/THI5-like" evidence="1">
    <location>
        <begin position="47"/>
        <end position="270"/>
    </location>
</feature>
<sequence>MCKEEQMSRAWKTTAAALGAALVVAPQPARSADISIVFAVPANTLTFTAVFVAQDAGFFAKEGLKVELRNLVGVASNNAVIAGSADFSTGTAATFLRAAAQGQRMFAIANMVDKPLVELVLRKDVAAAAGITDATPFVARAKALKGKTIAIQGVGSIVHALQRLVAYKGGLDPDKDVRIAPMNPPAMLPALRNKDVDGFATSLPFTTQAVLEGDAIMLVSAIAGDLPEYTPFSYLVLYTRPEVCRNERDKCARMGRAFKAAAQFIQQRPADVLGFLKKRFNRLKPDLLAASWEAVRKAHGTDVRISDPGFINAQKFSLDAGLLEPKLMLKDFKGLYTDEFVK</sequence>
<dbReference type="InterPro" id="IPR015168">
    <property type="entry name" value="SsuA/THI5"/>
</dbReference>
<evidence type="ECO:0000259" key="1">
    <source>
        <dbReference type="Pfam" id="PF09084"/>
    </source>
</evidence>
<evidence type="ECO:0000313" key="3">
    <source>
        <dbReference type="Proteomes" id="UP000179344"/>
    </source>
</evidence>
<dbReference type="AlphaFoldDB" id="A0A1F6TDL3"/>
<dbReference type="PANTHER" id="PTHR30024">
    <property type="entry name" value="ALIPHATIC SULFONATES-BINDING PROTEIN-RELATED"/>
    <property type="match status" value="1"/>
</dbReference>
<organism evidence="2 3">
    <name type="scientific">Candidatus Muproteobacteria bacterium RBG_16_65_31</name>
    <dbReference type="NCBI Taxonomy" id="1817759"/>
    <lineage>
        <taxon>Bacteria</taxon>
        <taxon>Pseudomonadati</taxon>
        <taxon>Pseudomonadota</taxon>
        <taxon>Candidatus Muproteobacteria</taxon>
    </lineage>
</organism>
<reference evidence="2 3" key="1">
    <citation type="journal article" date="2016" name="Nat. Commun.">
        <title>Thousands of microbial genomes shed light on interconnected biogeochemical processes in an aquifer system.</title>
        <authorList>
            <person name="Anantharaman K."/>
            <person name="Brown C.T."/>
            <person name="Hug L.A."/>
            <person name="Sharon I."/>
            <person name="Castelle C.J."/>
            <person name="Probst A.J."/>
            <person name="Thomas B.C."/>
            <person name="Singh A."/>
            <person name="Wilkins M.J."/>
            <person name="Karaoz U."/>
            <person name="Brodie E.L."/>
            <person name="Williams K.H."/>
            <person name="Hubbard S.S."/>
            <person name="Banfield J.F."/>
        </authorList>
    </citation>
    <scope>NUCLEOTIDE SEQUENCE [LARGE SCALE GENOMIC DNA]</scope>
</reference>
<gene>
    <name evidence="2" type="ORF">A2V92_05480</name>
</gene>
<protein>
    <recommendedName>
        <fullName evidence="1">SsuA/THI5-like domain-containing protein</fullName>
    </recommendedName>
</protein>
<dbReference type="Pfam" id="PF09084">
    <property type="entry name" value="NMT1"/>
    <property type="match status" value="1"/>
</dbReference>
<proteinExistence type="predicted"/>
<dbReference type="SUPFAM" id="SSF53850">
    <property type="entry name" value="Periplasmic binding protein-like II"/>
    <property type="match status" value="1"/>
</dbReference>